<dbReference type="PROSITE" id="PS51257">
    <property type="entry name" value="PROKAR_LIPOPROTEIN"/>
    <property type="match status" value="1"/>
</dbReference>
<reference evidence="2" key="1">
    <citation type="submission" date="2024-03" db="EMBL/GenBank/DDBJ databases">
        <authorList>
            <person name="Plomp N."/>
            <person name="Harmsen H.J."/>
        </authorList>
    </citation>
    <scope>NUCLEOTIDE SEQUENCE</scope>
    <source>
        <strain evidence="2">HTF-128</strain>
    </source>
</reference>
<dbReference type="RefSeq" id="WP_339394452.1">
    <property type="nucleotide sequence ID" value="NZ_JBBFGL010000001.1"/>
</dbReference>
<comment type="caution">
    <text evidence="2">The sequence shown here is derived from an EMBL/GenBank/DDBJ whole genome shotgun (WGS) entry which is preliminary data.</text>
</comment>
<evidence type="ECO:0008006" key="4">
    <source>
        <dbReference type="Google" id="ProtNLM"/>
    </source>
</evidence>
<organism evidence="2 3">
    <name type="scientific">Faecalibacterium wellingii</name>
    <dbReference type="NCBI Taxonomy" id="2929491"/>
    <lineage>
        <taxon>Bacteria</taxon>
        <taxon>Bacillati</taxon>
        <taxon>Bacillota</taxon>
        <taxon>Clostridia</taxon>
        <taxon>Eubacteriales</taxon>
        <taxon>Oscillospiraceae</taxon>
        <taxon>Faecalibacterium</taxon>
    </lineage>
</organism>
<feature type="chain" id="PRO_5044248656" description="DUF4352 domain-containing protein" evidence="1">
    <location>
        <begin position="19"/>
        <end position="170"/>
    </location>
</feature>
<accession>A0AB35Y1V0</accession>
<sequence>MNKSVFSRRVFLKGSAVAATALALVACGGGEEHHLATPYGYQVITNGSLTIELGSLASYAPIEFDTDYIVEARFLITNNGENPITLTSNNFTAQFNKKDAPVWNPDNISTKVDFPYLFNQMPIPSGESRKGYVLFRASGDTASHDYKITITCPEATATFAPEEKDKEWYE</sequence>
<dbReference type="InterPro" id="IPR006311">
    <property type="entry name" value="TAT_signal"/>
</dbReference>
<evidence type="ECO:0000313" key="3">
    <source>
        <dbReference type="Proteomes" id="UP001373196"/>
    </source>
</evidence>
<proteinExistence type="predicted"/>
<keyword evidence="1" id="KW-0732">Signal</keyword>
<dbReference type="PROSITE" id="PS51318">
    <property type="entry name" value="TAT"/>
    <property type="match status" value="1"/>
</dbReference>
<feature type="signal peptide" evidence="1">
    <location>
        <begin position="1"/>
        <end position="18"/>
    </location>
</feature>
<evidence type="ECO:0000313" key="2">
    <source>
        <dbReference type="EMBL" id="MEJ5194642.1"/>
    </source>
</evidence>
<gene>
    <name evidence="2" type="ORF">WF834_00375</name>
</gene>
<dbReference type="AlphaFoldDB" id="A0AB35Y1V0"/>
<evidence type="ECO:0000256" key="1">
    <source>
        <dbReference type="SAM" id="SignalP"/>
    </source>
</evidence>
<dbReference type="EMBL" id="JBBFGL010000001">
    <property type="protein sequence ID" value="MEJ5194642.1"/>
    <property type="molecule type" value="Genomic_DNA"/>
</dbReference>
<protein>
    <recommendedName>
        <fullName evidence="4">DUF4352 domain-containing protein</fullName>
    </recommendedName>
</protein>
<dbReference type="Proteomes" id="UP001373196">
    <property type="component" value="Unassembled WGS sequence"/>
</dbReference>
<name>A0AB35Y1V0_9FIRM</name>